<comment type="caution">
    <text evidence="1">The sequence shown here is derived from an EMBL/GenBank/DDBJ whole genome shotgun (WGS) entry which is preliminary data.</text>
</comment>
<protein>
    <submittedName>
        <fullName evidence="1">Uncharacterized protein</fullName>
    </submittedName>
</protein>
<organism evidence="1 2">
    <name type="scientific">Eumeta variegata</name>
    <name type="common">Bagworm moth</name>
    <name type="synonym">Eumeta japonica</name>
    <dbReference type="NCBI Taxonomy" id="151549"/>
    <lineage>
        <taxon>Eukaryota</taxon>
        <taxon>Metazoa</taxon>
        <taxon>Ecdysozoa</taxon>
        <taxon>Arthropoda</taxon>
        <taxon>Hexapoda</taxon>
        <taxon>Insecta</taxon>
        <taxon>Pterygota</taxon>
        <taxon>Neoptera</taxon>
        <taxon>Endopterygota</taxon>
        <taxon>Lepidoptera</taxon>
        <taxon>Glossata</taxon>
        <taxon>Ditrysia</taxon>
        <taxon>Tineoidea</taxon>
        <taxon>Psychidae</taxon>
        <taxon>Oiketicinae</taxon>
        <taxon>Eumeta</taxon>
    </lineage>
</organism>
<gene>
    <name evidence="1" type="ORF">EVAR_81572_1</name>
</gene>
<dbReference type="AlphaFoldDB" id="A0A4C1V0L6"/>
<evidence type="ECO:0000313" key="2">
    <source>
        <dbReference type="Proteomes" id="UP000299102"/>
    </source>
</evidence>
<dbReference type="Proteomes" id="UP000299102">
    <property type="component" value="Unassembled WGS sequence"/>
</dbReference>
<reference evidence="1 2" key="1">
    <citation type="journal article" date="2019" name="Commun. Biol.">
        <title>The bagworm genome reveals a unique fibroin gene that provides high tensile strength.</title>
        <authorList>
            <person name="Kono N."/>
            <person name="Nakamura H."/>
            <person name="Ohtoshi R."/>
            <person name="Tomita M."/>
            <person name="Numata K."/>
            <person name="Arakawa K."/>
        </authorList>
    </citation>
    <scope>NUCLEOTIDE SEQUENCE [LARGE SCALE GENOMIC DNA]</scope>
</reference>
<keyword evidence="2" id="KW-1185">Reference proteome</keyword>
<name>A0A4C1V0L6_EUMVA</name>
<accession>A0A4C1V0L6</accession>
<dbReference type="EMBL" id="BGZK01000251">
    <property type="protein sequence ID" value="GBP31806.1"/>
    <property type="molecule type" value="Genomic_DNA"/>
</dbReference>
<sequence length="177" mass="20139">MRATKSRLLPLLINACNSRRVTNAYNHQVLLQLILATPECECLLDRNRLFVGKRKLTKERVVSWRGSAPPDLALTGRNTTAEAVTSSLYFVGIWLLTGRAGPSSCYHEVNHGMDAHIELDRPSRGRRSDHPRVVNQWILNIKRELTKPNERRPHEGRGLHFIGHTGVVIYHIPGHKF</sequence>
<evidence type="ECO:0000313" key="1">
    <source>
        <dbReference type="EMBL" id="GBP31806.1"/>
    </source>
</evidence>
<proteinExistence type="predicted"/>